<sequence length="313" mass="36272">MDTLPLIDKRLHVVAVISNPVPYIKRYFLFRQFMERMEKDKNVILYVVELAYQQQDFIITSQTNPRHLQLRTETPLWHKENMINLAVSKLLPSDYNAFAWIDGDVEFENHNWALDALESLSGSNDVIQLFSHCIDLDQCNRTSSIVSSAGYQYGKGNRMYSTNNALDYWHPGYAWAITRNAYEKIGGLFDKAIIGSGDTIILSSILEISDKIVDDKYNNAYKKAVSDYATKIKGTSAIRFGYIPGLIRHYFHGSKKNRKYTERRQILFKHGYEPSFVGYDENGVLIPTSLFPDDLKTDIMNYFLERNEDEYFC</sequence>
<organism evidence="1">
    <name type="scientific">viral metagenome</name>
    <dbReference type="NCBI Taxonomy" id="1070528"/>
    <lineage>
        <taxon>unclassified sequences</taxon>
        <taxon>metagenomes</taxon>
        <taxon>organismal metagenomes</taxon>
    </lineage>
</organism>
<protein>
    <recommendedName>
        <fullName evidence="2">Glycosyltransferase</fullName>
    </recommendedName>
</protein>
<proteinExistence type="predicted"/>
<accession>A0A6C0KF86</accession>
<dbReference type="SUPFAM" id="SSF53448">
    <property type="entry name" value="Nucleotide-diphospho-sugar transferases"/>
    <property type="match status" value="1"/>
</dbReference>
<dbReference type="AlphaFoldDB" id="A0A6C0KF86"/>
<name>A0A6C0KF86_9ZZZZ</name>
<reference evidence="1" key="1">
    <citation type="journal article" date="2020" name="Nature">
        <title>Giant virus diversity and host interactions through global metagenomics.</title>
        <authorList>
            <person name="Schulz F."/>
            <person name="Roux S."/>
            <person name="Paez-Espino D."/>
            <person name="Jungbluth S."/>
            <person name="Walsh D.A."/>
            <person name="Denef V.J."/>
            <person name="McMahon K.D."/>
            <person name="Konstantinidis K.T."/>
            <person name="Eloe-Fadrosh E.A."/>
            <person name="Kyrpides N.C."/>
            <person name="Woyke T."/>
        </authorList>
    </citation>
    <scope>NUCLEOTIDE SEQUENCE</scope>
    <source>
        <strain evidence="1">GVMAG-S-3300010158-109</strain>
    </source>
</reference>
<dbReference type="EMBL" id="MN740868">
    <property type="protein sequence ID" value="QHU15806.1"/>
    <property type="molecule type" value="Genomic_DNA"/>
</dbReference>
<evidence type="ECO:0008006" key="2">
    <source>
        <dbReference type="Google" id="ProtNLM"/>
    </source>
</evidence>
<evidence type="ECO:0000313" key="1">
    <source>
        <dbReference type="EMBL" id="QHU15806.1"/>
    </source>
</evidence>
<dbReference type="InterPro" id="IPR029044">
    <property type="entry name" value="Nucleotide-diphossugar_trans"/>
</dbReference>